<evidence type="ECO:0000313" key="1">
    <source>
        <dbReference type="EMBL" id="CAI9734879.1"/>
    </source>
</evidence>
<accession>A0AA36BIY9</accession>
<sequence>MGVKSEEMGGLPVYLENLFARSCQCLDDAQVLRLRQLQERYADVFSAGDLDLRCTDLVEGRENAQQIMGNAILDKDLTKVISAQKQEQISHLQKFVDVGKVTRKEVDDVKSIPNVRIVKLNEKGYFLEMEHSEKEVNMEICLVR</sequence>
<protein>
    <submittedName>
        <fullName evidence="1">Uncharacterized protein</fullName>
    </submittedName>
</protein>
<keyword evidence="2" id="KW-1185">Reference proteome</keyword>
<evidence type="ECO:0000313" key="2">
    <source>
        <dbReference type="Proteomes" id="UP001162480"/>
    </source>
</evidence>
<gene>
    <name evidence="1" type="ORF">OCTVUL_1B023295</name>
</gene>
<dbReference type="EMBL" id="OX597830">
    <property type="protein sequence ID" value="CAI9734879.1"/>
    <property type="molecule type" value="Genomic_DNA"/>
</dbReference>
<organism evidence="1 2">
    <name type="scientific">Octopus vulgaris</name>
    <name type="common">Common octopus</name>
    <dbReference type="NCBI Taxonomy" id="6645"/>
    <lineage>
        <taxon>Eukaryota</taxon>
        <taxon>Metazoa</taxon>
        <taxon>Spiralia</taxon>
        <taxon>Lophotrochozoa</taxon>
        <taxon>Mollusca</taxon>
        <taxon>Cephalopoda</taxon>
        <taxon>Coleoidea</taxon>
        <taxon>Octopodiformes</taxon>
        <taxon>Octopoda</taxon>
        <taxon>Incirrata</taxon>
        <taxon>Octopodidae</taxon>
        <taxon>Octopus</taxon>
    </lineage>
</organism>
<dbReference type="AlphaFoldDB" id="A0AA36BIY9"/>
<proteinExistence type="predicted"/>
<dbReference type="Proteomes" id="UP001162480">
    <property type="component" value="Chromosome 17"/>
</dbReference>
<name>A0AA36BIY9_OCTVU</name>
<reference evidence="1" key="1">
    <citation type="submission" date="2023-08" db="EMBL/GenBank/DDBJ databases">
        <authorList>
            <person name="Alioto T."/>
            <person name="Alioto T."/>
            <person name="Gomez Garrido J."/>
        </authorList>
    </citation>
    <scope>NUCLEOTIDE SEQUENCE</scope>
</reference>